<dbReference type="AlphaFoldDB" id="A0A166QW50"/>
<accession>A0A166QW50</accession>
<keyword evidence="2" id="KW-0637">Prenyltransferase</keyword>
<evidence type="ECO:0000256" key="4">
    <source>
        <dbReference type="ARBA" id="ARBA00022737"/>
    </source>
</evidence>
<protein>
    <recommendedName>
        <fullName evidence="7">Protein prenylyltransferase</fullName>
    </recommendedName>
</protein>
<comment type="similarity">
    <text evidence="1">Belongs to the protein prenyltransferase subunit alpha family.</text>
</comment>
<dbReference type="GO" id="GO:0008318">
    <property type="term" value="F:protein prenyltransferase activity"/>
    <property type="evidence" value="ECO:0007669"/>
    <property type="project" value="InterPro"/>
</dbReference>
<dbReference type="InterPro" id="IPR002088">
    <property type="entry name" value="Prenyl_trans_a"/>
</dbReference>
<keyword evidence="4" id="KW-0677">Repeat</keyword>
<keyword evidence="3" id="KW-0808">Transferase</keyword>
<dbReference type="SUPFAM" id="SSF48439">
    <property type="entry name" value="Protein prenylyltransferase"/>
    <property type="match status" value="1"/>
</dbReference>
<evidence type="ECO:0000256" key="3">
    <source>
        <dbReference type="ARBA" id="ARBA00022679"/>
    </source>
</evidence>
<sequence>MSQMTPRIEIDRLVDLLTLHSQTVEILPGDYSLYASAEGEHETSSKTKPFLLVDGNLGVPKKALYRIYLFALQIFAQSRVSWDATLSDSDDMTRGLVAASAVILLANPAHTTALNARKRLLQAGVLQCGTELKFTAALLSSRNCSNQSIMWHHRQWLLSRLRIEQEPALSEAPSDMQHKLWGAHTTLEAEVAISTRACEIYPRNYFAWAHRWFCVNEVISLVSVVDSPSAAAGVILSDIAVIKQWMETHISDASAVHYLICVMERTSTIVDIRAYADDIQLHAISLVKIYPEHETMWLYLRAAYHLRGDSPDLQQFLREVAHPWASQMLPCPGHDDEVVSRFAYRFLAQKAMKAEHLLEINSSARDIVAAKPGCRPSLDALWLNALDKGNDIAR</sequence>
<evidence type="ECO:0008006" key="7">
    <source>
        <dbReference type="Google" id="ProtNLM"/>
    </source>
</evidence>
<name>A0A166QW50_9AGAM</name>
<keyword evidence="6" id="KW-1185">Reference proteome</keyword>
<dbReference type="EMBL" id="KV417508">
    <property type="protein sequence ID" value="KZP27621.1"/>
    <property type="molecule type" value="Genomic_DNA"/>
</dbReference>
<dbReference type="OrthoDB" id="1924260at2759"/>
<dbReference type="PANTHER" id="PTHR11129">
    <property type="entry name" value="PROTEIN FARNESYLTRANSFERASE ALPHA SUBUNIT/RAB GERANYLGERANYL TRANSFERASE ALPHA SUBUNIT"/>
    <property type="match status" value="1"/>
</dbReference>
<dbReference type="PANTHER" id="PTHR11129:SF3">
    <property type="entry name" value="PROTEIN PRENYLTRANSFERASE ALPHA SUBUNIT REPEAT-CONTAINING PROTEIN 1"/>
    <property type="match status" value="1"/>
</dbReference>
<proteinExistence type="inferred from homology"/>
<reference evidence="5 6" key="1">
    <citation type="journal article" date="2016" name="Mol. Biol. Evol.">
        <title>Comparative Genomics of Early-Diverging Mushroom-Forming Fungi Provides Insights into the Origins of Lignocellulose Decay Capabilities.</title>
        <authorList>
            <person name="Nagy L.G."/>
            <person name="Riley R."/>
            <person name="Tritt A."/>
            <person name="Adam C."/>
            <person name="Daum C."/>
            <person name="Floudas D."/>
            <person name="Sun H."/>
            <person name="Yadav J.S."/>
            <person name="Pangilinan J."/>
            <person name="Larsson K.H."/>
            <person name="Matsuura K."/>
            <person name="Barry K."/>
            <person name="Labutti K."/>
            <person name="Kuo R."/>
            <person name="Ohm R.A."/>
            <person name="Bhattacharya S.S."/>
            <person name="Shirouzu T."/>
            <person name="Yoshinaga Y."/>
            <person name="Martin F.M."/>
            <person name="Grigoriev I.V."/>
            <person name="Hibbett D.S."/>
        </authorList>
    </citation>
    <scope>NUCLEOTIDE SEQUENCE [LARGE SCALE GENOMIC DNA]</scope>
    <source>
        <strain evidence="5 6">CBS 109695</strain>
    </source>
</reference>
<organism evidence="5 6">
    <name type="scientific">Athelia psychrophila</name>
    <dbReference type="NCBI Taxonomy" id="1759441"/>
    <lineage>
        <taxon>Eukaryota</taxon>
        <taxon>Fungi</taxon>
        <taxon>Dikarya</taxon>
        <taxon>Basidiomycota</taxon>
        <taxon>Agaricomycotina</taxon>
        <taxon>Agaricomycetes</taxon>
        <taxon>Agaricomycetidae</taxon>
        <taxon>Atheliales</taxon>
        <taxon>Atheliaceae</taxon>
        <taxon>Athelia</taxon>
    </lineage>
</organism>
<evidence type="ECO:0000313" key="6">
    <source>
        <dbReference type="Proteomes" id="UP000076532"/>
    </source>
</evidence>
<evidence type="ECO:0000256" key="2">
    <source>
        <dbReference type="ARBA" id="ARBA00022602"/>
    </source>
</evidence>
<gene>
    <name evidence="5" type="ORF">FIBSPDRAFT_1040138</name>
</gene>
<dbReference type="Pfam" id="PF01239">
    <property type="entry name" value="PPTA"/>
    <property type="match status" value="1"/>
</dbReference>
<dbReference type="GO" id="GO:0005737">
    <property type="term" value="C:cytoplasm"/>
    <property type="evidence" value="ECO:0007669"/>
    <property type="project" value="TreeGrafter"/>
</dbReference>
<dbReference type="Gene3D" id="1.25.40.120">
    <property type="entry name" value="Protein prenylyltransferase"/>
    <property type="match status" value="1"/>
</dbReference>
<evidence type="ECO:0000256" key="1">
    <source>
        <dbReference type="ARBA" id="ARBA00006734"/>
    </source>
</evidence>
<evidence type="ECO:0000313" key="5">
    <source>
        <dbReference type="EMBL" id="KZP27621.1"/>
    </source>
</evidence>
<dbReference type="Proteomes" id="UP000076532">
    <property type="component" value="Unassembled WGS sequence"/>
</dbReference>